<dbReference type="InterPro" id="IPR000534">
    <property type="entry name" value="Semialdehyde_DH_NAD-bd"/>
</dbReference>
<dbReference type="SMART" id="SM00859">
    <property type="entry name" value="Semialdhyde_dh"/>
    <property type="match status" value="1"/>
</dbReference>
<name>A0A1I3VPA7_9HYPH</name>
<dbReference type="NCBIfam" id="TIGR01851">
    <property type="entry name" value="argC_other"/>
    <property type="match status" value="1"/>
</dbReference>
<dbReference type="PANTHER" id="PTHR32338:SF10">
    <property type="entry name" value="N-ACETYL-GAMMA-GLUTAMYL-PHOSPHATE REDUCTASE, CHLOROPLASTIC-RELATED"/>
    <property type="match status" value="1"/>
</dbReference>
<evidence type="ECO:0000256" key="5">
    <source>
        <dbReference type="ARBA" id="ARBA00023002"/>
    </source>
</evidence>
<dbReference type="PANTHER" id="PTHR32338">
    <property type="entry name" value="N-ACETYL-GAMMA-GLUTAMYL-PHOSPHATE REDUCTASE, CHLOROPLASTIC-RELATED-RELATED"/>
    <property type="match status" value="1"/>
</dbReference>
<dbReference type="InterPro" id="IPR036291">
    <property type="entry name" value="NAD(P)-bd_dom_sf"/>
</dbReference>
<dbReference type="CDD" id="cd17896">
    <property type="entry name" value="AGPR_2_N"/>
    <property type="match status" value="1"/>
</dbReference>
<evidence type="ECO:0000313" key="9">
    <source>
        <dbReference type="Proteomes" id="UP000199598"/>
    </source>
</evidence>
<proteinExistence type="inferred from homology"/>
<keyword evidence="2 6" id="KW-0055">Arginine biosynthesis</keyword>
<comment type="subcellular location">
    <subcellularLocation>
        <location evidence="6">Cytoplasm</location>
    </subcellularLocation>
</comment>
<dbReference type="EC" id="1.2.1.38" evidence="6"/>
<dbReference type="SUPFAM" id="SSF51735">
    <property type="entry name" value="NAD(P)-binding Rossmann-fold domains"/>
    <property type="match status" value="1"/>
</dbReference>
<dbReference type="RefSeq" id="WP_167550256.1">
    <property type="nucleotide sequence ID" value="NZ_FOSK01000001.1"/>
</dbReference>
<keyword evidence="4 6" id="KW-0521">NADP</keyword>
<comment type="similarity">
    <text evidence="6">Belongs to the NAGSA dehydrogenase family. Type 2 subfamily.</text>
</comment>
<dbReference type="EMBL" id="FOSK01000001">
    <property type="protein sequence ID" value="SFJ97002.1"/>
    <property type="molecule type" value="Genomic_DNA"/>
</dbReference>
<evidence type="ECO:0000256" key="6">
    <source>
        <dbReference type="HAMAP-Rule" id="MF_01110"/>
    </source>
</evidence>
<feature type="active site" evidence="6">
    <location>
        <position position="116"/>
    </location>
</feature>
<dbReference type="Proteomes" id="UP000199598">
    <property type="component" value="Unassembled WGS sequence"/>
</dbReference>
<keyword evidence="3 6" id="KW-0028">Amino-acid biosynthesis</keyword>
<organism evidence="8 9">
    <name type="scientific">Pseudovibrio ascidiaceicola</name>
    <dbReference type="NCBI Taxonomy" id="285279"/>
    <lineage>
        <taxon>Bacteria</taxon>
        <taxon>Pseudomonadati</taxon>
        <taxon>Pseudomonadota</taxon>
        <taxon>Alphaproteobacteria</taxon>
        <taxon>Hyphomicrobiales</taxon>
        <taxon>Stappiaceae</taxon>
        <taxon>Pseudovibrio</taxon>
    </lineage>
</organism>
<dbReference type="CDD" id="cd23935">
    <property type="entry name" value="AGPR_2_C"/>
    <property type="match status" value="1"/>
</dbReference>
<evidence type="ECO:0000259" key="7">
    <source>
        <dbReference type="SMART" id="SM00859"/>
    </source>
</evidence>
<evidence type="ECO:0000256" key="2">
    <source>
        <dbReference type="ARBA" id="ARBA00022571"/>
    </source>
</evidence>
<comment type="catalytic activity">
    <reaction evidence="6">
        <text>N-acetyl-L-glutamate 5-semialdehyde + phosphate + NADP(+) = N-acetyl-L-glutamyl 5-phosphate + NADPH + H(+)</text>
        <dbReference type="Rhea" id="RHEA:21588"/>
        <dbReference type="ChEBI" id="CHEBI:15378"/>
        <dbReference type="ChEBI" id="CHEBI:29123"/>
        <dbReference type="ChEBI" id="CHEBI:43474"/>
        <dbReference type="ChEBI" id="CHEBI:57783"/>
        <dbReference type="ChEBI" id="CHEBI:57936"/>
        <dbReference type="ChEBI" id="CHEBI:58349"/>
        <dbReference type="EC" id="1.2.1.38"/>
    </reaction>
</comment>
<dbReference type="Pfam" id="PF22698">
    <property type="entry name" value="Semialdhyde_dhC_1"/>
    <property type="match status" value="1"/>
</dbReference>
<dbReference type="HAMAP" id="MF_01110">
    <property type="entry name" value="ArgC_type2"/>
    <property type="match status" value="1"/>
</dbReference>
<dbReference type="InterPro" id="IPR050085">
    <property type="entry name" value="AGPR"/>
</dbReference>
<evidence type="ECO:0000256" key="3">
    <source>
        <dbReference type="ARBA" id="ARBA00022605"/>
    </source>
</evidence>
<keyword evidence="9" id="KW-1185">Reference proteome</keyword>
<dbReference type="Pfam" id="PF01118">
    <property type="entry name" value="Semialdhyde_dh"/>
    <property type="match status" value="1"/>
</dbReference>
<feature type="domain" description="Semialdehyde dehydrogenase NAD-binding" evidence="7">
    <location>
        <begin position="4"/>
        <end position="105"/>
    </location>
</feature>
<dbReference type="Gene3D" id="3.40.50.720">
    <property type="entry name" value="NAD(P)-binding Rossmann-like Domain"/>
    <property type="match status" value="1"/>
</dbReference>
<sequence length="315" mass="34024">MSVRVFIDGEAGTTGLQIRERLAGRRDIEILSIAPERRKELAARAELLNSADVAILCLPDAAALESVSLIKNDSTRVIDASSAHRVNPDWAYGFPEMTKDQAEIISNARFVSNPGCYPQGVIATVRPLLEAGLIPSTHALTVNAVSGYTGGGRQMIEKYEASDKPSSYWPYGLQFGHKHLPEMQLYADLAHAPLFQPAVGNYAQGMMTFVPLQLGQLRNAPKGKDLHAVLDDHFSSIAGDVEVAGFESVNAIEDLSPEIFNGTNKMQLHVFANDDRHQALLVAIYDNLGKGASGAAVQNLNIMMGLNESIDLAVA</sequence>
<evidence type="ECO:0000256" key="4">
    <source>
        <dbReference type="ARBA" id="ARBA00022857"/>
    </source>
</evidence>
<gene>
    <name evidence="6" type="primary">argC</name>
    <name evidence="8" type="ORF">SAMN04488518_101526</name>
</gene>
<comment type="caution">
    <text evidence="8">The sequence shown here is derived from an EMBL/GenBank/DDBJ whole genome shotgun (WGS) entry which is preliminary data.</text>
</comment>
<dbReference type="Gene3D" id="3.30.360.10">
    <property type="entry name" value="Dihydrodipicolinate Reductase, domain 2"/>
    <property type="match status" value="1"/>
</dbReference>
<reference evidence="8 9" key="1">
    <citation type="submission" date="2016-10" db="EMBL/GenBank/DDBJ databases">
        <authorList>
            <person name="Varghese N."/>
            <person name="Submissions S."/>
        </authorList>
    </citation>
    <scope>NUCLEOTIDE SEQUENCE [LARGE SCALE GENOMIC DNA]</scope>
    <source>
        <strain evidence="8 9">DSM 16392</strain>
    </source>
</reference>
<comment type="pathway">
    <text evidence="6">Amino-acid biosynthesis; L-arginine biosynthesis; N(2)-acetyl-L-ornithine from L-glutamate: step 3/4.</text>
</comment>
<protein>
    <recommendedName>
        <fullName evidence="6">N-acetyl-gamma-glutamyl-phosphate reductase</fullName>
        <shortName evidence="6">AGPR</shortName>
        <ecNumber evidence="6">1.2.1.38</ecNumber>
    </recommendedName>
    <alternativeName>
        <fullName evidence="6">N-acetyl-glutamate semialdehyde dehydrogenase</fullName>
        <shortName evidence="6">NAGSA dehydrogenase</shortName>
    </alternativeName>
</protein>
<evidence type="ECO:0000313" key="8">
    <source>
        <dbReference type="EMBL" id="SFJ97002.1"/>
    </source>
</evidence>
<keyword evidence="5 6" id="KW-0560">Oxidoreductase</keyword>
<accession>A0A1I3VPA7</accession>
<dbReference type="SUPFAM" id="SSF55347">
    <property type="entry name" value="Glyceraldehyde-3-phosphate dehydrogenase-like, C-terminal domain"/>
    <property type="match status" value="1"/>
</dbReference>
<dbReference type="InterPro" id="IPR010136">
    <property type="entry name" value="AGPR_type-2"/>
</dbReference>
<keyword evidence="1 6" id="KW-0963">Cytoplasm</keyword>
<evidence type="ECO:0000256" key="1">
    <source>
        <dbReference type="ARBA" id="ARBA00022490"/>
    </source>
</evidence>
<dbReference type="InterPro" id="IPR058924">
    <property type="entry name" value="AGPR_dimerisation_dom"/>
</dbReference>
<comment type="function">
    <text evidence="6">Catalyzes the NADPH-dependent reduction of N-acetyl-5-glutamyl phosphate to yield N-acetyl-L-glutamate 5-semialdehyde.</text>
</comment>